<dbReference type="SUPFAM" id="SSF49464">
    <property type="entry name" value="Carboxypeptidase regulatory domain-like"/>
    <property type="match status" value="1"/>
</dbReference>
<keyword evidence="1" id="KW-0732">Signal</keyword>
<comment type="caution">
    <text evidence="2">The sequence shown here is derived from an EMBL/GenBank/DDBJ whole genome shotgun (WGS) entry which is preliminary data.</text>
</comment>
<name>A0ABW5YYC5_9SPHI</name>
<evidence type="ECO:0000256" key="1">
    <source>
        <dbReference type="SAM" id="SignalP"/>
    </source>
</evidence>
<dbReference type="Proteomes" id="UP001597509">
    <property type="component" value="Unassembled WGS sequence"/>
</dbReference>
<gene>
    <name evidence="2" type="ORF">ACFS6I_15690</name>
</gene>
<dbReference type="Pfam" id="PF13715">
    <property type="entry name" value="CarbopepD_reg_2"/>
    <property type="match status" value="1"/>
</dbReference>
<accession>A0ABW5YYC5</accession>
<dbReference type="InterPro" id="IPR008969">
    <property type="entry name" value="CarboxyPept-like_regulatory"/>
</dbReference>
<feature type="chain" id="PRO_5047502893" evidence="1">
    <location>
        <begin position="23"/>
        <end position="94"/>
    </location>
</feature>
<sequence>MLKSTFSAVLLLLLLMTFGSVAAQAQNKQNYVLQGTVISAVDKKPLQALSGCVESDNVKTSANKDGTFSITVSQRNGKVKLTSVGYKTLELDYN</sequence>
<reference evidence="3" key="1">
    <citation type="journal article" date="2019" name="Int. J. Syst. Evol. Microbiol.">
        <title>The Global Catalogue of Microorganisms (GCM) 10K type strain sequencing project: providing services to taxonomists for standard genome sequencing and annotation.</title>
        <authorList>
            <consortium name="The Broad Institute Genomics Platform"/>
            <consortium name="The Broad Institute Genome Sequencing Center for Infectious Disease"/>
            <person name="Wu L."/>
            <person name="Ma J."/>
        </authorList>
    </citation>
    <scope>NUCLEOTIDE SEQUENCE [LARGE SCALE GENOMIC DNA]</scope>
    <source>
        <strain evidence="3">KCTC 22209</strain>
    </source>
</reference>
<evidence type="ECO:0000313" key="2">
    <source>
        <dbReference type="EMBL" id="MFD2905382.1"/>
    </source>
</evidence>
<proteinExistence type="predicted"/>
<keyword evidence="3" id="KW-1185">Reference proteome</keyword>
<protein>
    <submittedName>
        <fullName evidence="2">Carboxypeptidase-like regulatory domain-containing protein</fullName>
    </submittedName>
</protein>
<organism evidence="2 3">
    <name type="scientific">Sphingobacterium anhuiense</name>
    <dbReference type="NCBI Taxonomy" id="493780"/>
    <lineage>
        <taxon>Bacteria</taxon>
        <taxon>Pseudomonadati</taxon>
        <taxon>Bacteroidota</taxon>
        <taxon>Sphingobacteriia</taxon>
        <taxon>Sphingobacteriales</taxon>
        <taxon>Sphingobacteriaceae</taxon>
        <taxon>Sphingobacterium</taxon>
    </lineage>
</organism>
<dbReference type="EMBL" id="JBHUPE010000006">
    <property type="protein sequence ID" value="MFD2905382.1"/>
    <property type="molecule type" value="Genomic_DNA"/>
</dbReference>
<feature type="signal peptide" evidence="1">
    <location>
        <begin position="1"/>
        <end position="22"/>
    </location>
</feature>
<evidence type="ECO:0000313" key="3">
    <source>
        <dbReference type="Proteomes" id="UP001597509"/>
    </source>
</evidence>